<reference evidence="10 11" key="1">
    <citation type="submission" date="2021-07" db="EMBL/GenBank/DDBJ databases">
        <title>Paenibacillus radiodurans sp. nov., isolated from the southeastern edge of Tengger Desert.</title>
        <authorList>
            <person name="Zhang G."/>
        </authorList>
    </citation>
    <scope>NUCLEOTIDE SEQUENCE [LARGE SCALE GENOMIC DNA]</scope>
    <source>
        <strain evidence="10 11">CCM 7311</strain>
    </source>
</reference>
<dbReference type="InterPro" id="IPR004358">
    <property type="entry name" value="Sig_transdc_His_kin-like_C"/>
</dbReference>
<sequence length="171" mass="18842">QLHFDKAAVSLEQWREQLCEQYEIDVRSAGLAFECEYIGDKDGSDYPDPQQISLQLDLPKIDQVMANLVYNAIKHTQTGGKITLSFSYRRDSHDALITVSDTGIGIEAEHLPYIFDRFYKKEISRNSADGGSGLGLAIAKEIVEAHGGKIGAKSEPGIGTTIWIALPAFIL</sequence>
<dbReference type="GO" id="GO:0016301">
    <property type="term" value="F:kinase activity"/>
    <property type="evidence" value="ECO:0007669"/>
    <property type="project" value="UniProtKB-KW"/>
</dbReference>
<dbReference type="EC" id="2.7.13.3" evidence="2"/>
<keyword evidence="3" id="KW-0597">Phosphoprotein</keyword>
<dbReference type="SUPFAM" id="SSF55874">
    <property type="entry name" value="ATPase domain of HSP90 chaperone/DNA topoisomerase II/histidine kinase"/>
    <property type="match status" value="1"/>
</dbReference>
<dbReference type="Proteomes" id="UP001519887">
    <property type="component" value="Unassembled WGS sequence"/>
</dbReference>
<keyword evidence="11" id="KW-1185">Reference proteome</keyword>
<name>A0ABS7CCW8_9BACL</name>
<feature type="domain" description="Histidine kinase" evidence="9">
    <location>
        <begin position="45"/>
        <end position="170"/>
    </location>
</feature>
<keyword evidence="7" id="KW-0067">ATP-binding</keyword>
<dbReference type="Gene3D" id="3.30.565.10">
    <property type="entry name" value="Histidine kinase-like ATPase, C-terminal domain"/>
    <property type="match status" value="1"/>
</dbReference>
<comment type="catalytic activity">
    <reaction evidence="1">
        <text>ATP + protein L-histidine = ADP + protein N-phospho-L-histidine.</text>
        <dbReference type="EC" id="2.7.13.3"/>
    </reaction>
</comment>
<keyword evidence="4" id="KW-0808">Transferase</keyword>
<evidence type="ECO:0000256" key="8">
    <source>
        <dbReference type="ARBA" id="ARBA00023012"/>
    </source>
</evidence>
<evidence type="ECO:0000256" key="5">
    <source>
        <dbReference type="ARBA" id="ARBA00022741"/>
    </source>
</evidence>
<evidence type="ECO:0000313" key="11">
    <source>
        <dbReference type="Proteomes" id="UP001519887"/>
    </source>
</evidence>
<dbReference type="PANTHER" id="PTHR43547:SF2">
    <property type="entry name" value="HYBRID SIGNAL TRANSDUCTION HISTIDINE KINASE C"/>
    <property type="match status" value="1"/>
</dbReference>
<keyword evidence="5" id="KW-0547">Nucleotide-binding</keyword>
<accession>A0ABS7CCW8</accession>
<evidence type="ECO:0000259" key="9">
    <source>
        <dbReference type="PROSITE" id="PS50109"/>
    </source>
</evidence>
<dbReference type="InterPro" id="IPR036890">
    <property type="entry name" value="HATPase_C_sf"/>
</dbReference>
<dbReference type="EMBL" id="JAHZIK010001241">
    <property type="protein sequence ID" value="MBW7458555.1"/>
    <property type="molecule type" value="Genomic_DNA"/>
</dbReference>
<evidence type="ECO:0000256" key="3">
    <source>
        <dbReference type="ARBA" id="ARBA00022553"/>
    </source>
</evidence>
<keyword evidence="6 10" id="KW-0418">Kinase</keyword>
<comment type="caution">
    <text evidence="10">The sequence shown here is derived from an EMBL/GenBank/DDBJ whole genome shotgun (WGS) entry which is preliminary data.</text>
</comment>
<evidence type="ECO:0000256" key="4">
    <source>
        <dbReference type="ARBA" id="ARBA00022679"/>
    </source>
</evidence>
<evidence type="ECO:0000256" key="2">
    <source>
        <dbReference type="ARBA" id="ARBA00012438"/>
    </source>
</evidence>
<evidence type="ECO:0000256" key="7">
    <source>
        <dbReference type="ARBA" id="ARBA00022840"/>
    </source>
</evidence>
<proteinExistence type="predicted"/>
<evidence type="ECO:0000313" key="10">
    <source>
        <dbReference type="EMBL" id="MBW7458555.1"/>
    </source>
</evidence>
<keyword evidence="8" id="KW-0902">Two-component regulatory system</keyword>
<dbReference type="InterPro" id="IPR003594">
    <property type="entry name" value="HATPase_dom"/>
</dbReference>
<dbReference type="InterPro" id="IPR005467">
    <property type="entry name" value="His_kinase_dom"/>
</dbReference>
<dbReference type="PANTHER" id="PTHR43547">
    <property type="entry name" value="TWO-COMPONENT HISTIDINE KINASE"/>
    <property type="match status" value="1"/>
</dbReference>
<gene>
    <name evidence="10" type="ORF">K0U00_31385</name>
</gene>
<protein>
    <recommendedName>
        <fullName evidence="2">histidine kinase</fullName>
        <ecNumber evidence="2">2.7.13.3</ecNumber>
    </recommendedName>
</protein>
<dbReference type="Pfam" id="PF02518">
    <property type="entry name" value="HATPase_c"/>
    <property type="match status" value="1"/>
</dbReference>
<evidence type="ECO:0000256" key="6">
    <source>
        <dbReference type="ARBA" id="ARBA00022777"/>
    </source>
</evidence>
<dbReference type="SMART" id="SM00387">
    <property type="entry name" value="HATPase_c"/>
    <property type="match status" value="1"/>
</dbReference>
<feature type="non-terminal residue" evidence="10">
    <location>
        <position position="1"/>
    </location>
</feature>
<dbReference type="PROSITE" id="PS50109">
    <property type="entry name" value="HIS_KIN"/>
    <property type="match status" value="1"/>
</dbReference>
<dbReference type="CDD" id="cd00075">
    <property type="entry name" value="HATPase"/>
    <property type="match status" value="1"/>
</dbReference>
<organism evidence="10 11">
    <name type="scientific">Paenibacillus sepulcri</name>
    <dbReference type="NCBI Taxonomy" id="359917"/>
    <lineage>
        <taxon>Bacteria</taxon>
        <taxon>Bacillati</taxon>
        <taxon>Bacillota</taxon>
        <taxon>Bacilli</taxon>
        <taxon>Bacillales</taxon>
        <taxon>Paenibacillaceae</taxon>
        <taxon>Paenibacillus</taxon>
    </lineage>
</organism>
<evidence type="ECO:0000256" key="1">
    <source>
        <dbReference type="ARBA" id="ARBA00000085"/>
    </source>
</evidence>
<dbReference type="PRINTS" id="PR00344">
    <property type="entry name" value="BCTRLSENSOR"/>
</dbReference>